<protein>
    <recommendedName>
        <fullName evidence="4">Resolvase HTH domain-containing protein</fullName>
    </recommendedName>
</protein>
<dbReference type="InterPro" id="IPR036388">
    <property type="entry name" value="WH-like_DNA-bd_sf"/>
</dbReference>
<dbReference type="EMBL" id="CP121671">
    <property type="protein sequence ID" value="WFT73261.1"/>
    <property type="molecule type" value="Genomic_DNA"/>
</dbReference>
<dbReference type="RefSeq" id="WP_283075279.1">
    <property type="nucleotide sequence ID" value="NZ_CP121671.1"/>
</dbReference>
<dbReference type="Proteomes" id="UP001221597">
    <property type="component" value="Chromosome"/>
</dbReference>
<organism evidence="2 3">
    <name type="scientific">Halobacillus naozhouensis</name>
    <dbReference type="NCBI Taxonomy" id="554880"/>
    <lineage>
        <taxon>Bacteria</taxon>
        <taxon>Bacillati</taxon>
        <taxon>Bacillota</taxon>
        <taxon>Bacilli</taxon>
        <taxon>Bacillales</taxon>
        <taxon>Bacillaceae</taxon>
        <taxon>Halobacillus</taxon>
    </lineage>
</organism>
<gene>
    <name evidence="2" type="ORF">P9989_12695</name>
</gene>
<name>A0ABY8IUE8_9BACI</name>
<feature type="transmembrane region" description="Helical" evidence="1">
    <location>
        <begin position="6"/>
        <end position="22"/>
    </location>
</feature>
<sequence>MIPSIITLASVGLILFIVSFFMNDRLRDVEDQVEQLSLQYMQESYQMKKKLNVLEEELLSSDLTEEILKQSQSKQQSPPLVAKIENLHQSGYSLAEIAKKTNLNEYDVHSIVLQFKNEGLSK</sequence>
<keyword evidence="1" id="KW-0472">Membrane</keyword>
<proteinExistence type="predicted"/>
<reference evidence="2 3" key="1">
    <citation type="submission" date="2023-04" db="EMBL/GenBank/DDBJ databases">
        <title>Genome sequence of Halobacillus naozhouensis KACC 21980.</title>
        <authorList>
            <person name="Kim S."/>
            <person name="Heo J."/>
            <person name="Kwon S.-W."/>
        </authorList>
    </citation>
    <scope>NUCLEOTIDE SEQUENCE [LARGE SCALE GENOMIC DNA]</scope>
    <source>
        <strain evidence="2 3">KCTC 13234</strain>
    </source>
</reference>
<keyword evidence="3" id="KW-1185">Reference proteome</keyword>
<evidence type="ECO:0000313" key="2">
    <source>
        <dbReference type="EMBL" id="WFT73261.1"/>
    </source>
</evidence>
<keyword evidence="1" id="KW-0812">Transmembrane</keyword>
<accession>A0ABY8IUE8</accession>
<dbReference type="Gene3D" id="1.10.10.10">
    <property type="entry name" value="Winged helix-like DNA-binding domain superfamily/Winged helix DNA-binding domain"/>
    <property type="match status" value="1"/>
</dbReference>
<keyword evidence="1" id="KW-1133">Transmembrane helix</keyword>
<evidence type="ECO:0000313" key="3">
    <source>
        <dbReference type="Proteomes" id="UP001221597"/>
    </source>
</evidence>
<evidence type="ECO:0000256" key="1">
    <source>
        <dbReference type="SAM" id="Phobius"/>
    </source>
</evidence>
<evidence type="ECO:0008006" key="4">
    <source>
        <dbReference type="Google" id="ProtNLM"/>
    </source>
</evidence>